<dbReference type="InterPro" id="IPR012337">
    <property type="entry name" value="RNaseH-like_sf"/>
</dbReference>
<dbReference type="GO" id="GO:0003676">
    <property type="term" value="F:nucleic acid binding"/>
    <property type="evidence" value="ECO:0007669"/>
    <property type="project" value="InterPro"/>
</dbReference>
<dbReference type="PANTHER" id="PTHR37984:SF15">
    <property type="entry name" value="INTEGRASE CATALYTIC DOMAIN-CONTAINING PROTEIN"/>
    <property type="match status" value="1"/>
</dbReference>
<reference evidence="3 4" key="1">
    <citation type="submission" date="2017-12" db="EMBL/GenBank/DDBJ databases">
        <title>Hemimetabolous genomes reveal molecular basis of termite eusociality.</title>
        <authorList>
            <person name="Harrison M.C."/>
            <person name="Jongepier E."/>
            <person name="Robertson H.M."/>
            <person name="Arning N."/>
            <person name="Bitard-Feildel T."/>
            <person name="Chao H."/>
            <person name="Childers C.P."/>
            <person name="Dinh H."/>
            <person name="Doddapaneni H."/>
            <person name="Dugan S."/>
            <person name="Gowin J."/>
            <person name="Greiner C."/>
            <person name="Han Y."/>
            <person name="Hu H."/>
            <person name="Hughes D.S.T."/>
            <person name="Huylmans A.-K."/>
            <person name="Kemena C."/>
            <person name="Kremer L.P.M."/>
            <person name="Lee S.L."/>
            <person name="Lopez-Ezquerra A."/>
            <person name="Mallet L."/>
            <person name="Monroy-Kuhn J.M."/>
            <person name="Moser A."/>
            <person name="Murali S.C."/>
            <person name="Muzny D.M."/>
            <person name="Otani S."/>
            <person name="Piulachs M.-D."/>
            <person name="Poelchau M."/>
            <person name="Qu J."/>
            <person name="Schaub F."/>
            <person name="Wada-Katsumata A."/>
            <person name="Worley K.C."/>
            <person name="Xie Q."/>
            <person name="Ylla G."/>
            <person name="Poulsen M."/>
            <person name="Gibbs R.A."/>
            <person name="Schal C."/>
            <person name="Richards S."/>
            <person name="Belles X."/>
            <person name="Korb J."/>
            <person name="Bornberg-Bauer E."/>
        </authorList>
    </citation>
    <scope>NUCLEOTIDE SEQUENCE [LARGE SCALE GENOMIC DNA]</scope>
    <source>
        <tissue evidence="3">Whole body</tissue>
    </source>
</reference>
<keyword evidence="4" id="KW-1185">Reference proteome</keyword>
<dbReference type="InterPro" id="IPR036397">
    <property type="entry name" value="RNaseH_sf"/>
</dbReference>
<feature type="region of interest" description="Disordered" evidence="1">
    <location>
        <begin position="112"/>
        <end position="134"/>
    </location>
</feature>
<name>A0A2J7RBP8_9NEOP</name>
<evidence type="ECO:0000259" key="2">
    <source>
        <dbReference type="PROSITE" id="PS50994"/>
    </source>
</evidence>
<dbReference type="SUPFAM" id="SSF53098">
    <property type="entry name" value="Ribonuclease H-like"/>
    <property type="match status" value="1"/>
</dbReference>
<dbReference type="Proteomes" id="UP000235965">
    <property type="component" value="Unassembled WGS sequence"/>
</dbReference>
<dbReference type="EMBL" id="NEVH01005892">
    <property type="protein sequence ID" value="PNF38241.1"/>
    <property type="molecule type" value="Genomic_DNA"/>
</dbReference>
<dbReference type="OrthoDB" id="20277at2759"/>
<evidence type="ECO:0000313" key="4">
    <source>
        <dbReference type="Proteomes" id="UP000235965"/>
    </source>
</evidence>
<sequence length="265" mass="30173">MSRSQVLVCHKRFREGHVSLQDDARPGQAHRVITPDVIAALLKIRPECMELFPYFTAQDGAHSLAILKSKNAPVIKKRQMMRSLFGDYRIKMAEEERKLSKEIEEETIACQETTKVSQEEEKPASVETKPAATRQEEVPIAVPIRVTMACREIEACPEEEPASVDIKLEAANHESDQGRNFESRLLQEVLQRLGVSKTHTTPLHPQSDGMVERYVKTIEEHLRKVVASYQRDWDERLPLFLLAYRASTHDTMGLTPASLVFGREL</sequence>
<dbReference type="InterPro" id="IPR029274">
    <property type="entry name" value="DUF4615"/>
</dbReference>
<organism evidence="3 4">
    <name type="scientific">Cryptotermes secundus</name>
    <dbReference type="NCBI Taxonomy" id="105785"/>
    <lineage>
        <taxon>Eukaryota</taxon>
        <taxon>Metazoa</taxon>
        <taxon>Ecdysozoa</taxon>
        <taxon>Arthropoda</taxon>
        <taxon>Hexapoda</taxon>
        <taxon>Insecta</taxon>
        <taxon>Pterygota</taxon>
        <taxon>Neoptera</taxon>
        <taxon>Polyneoptera</taxon>
        <taxon>Dictyoptera</taxon>
        <taxon>Blattodea</taxon>
        <taxon>Blattoidea</taxon>
        <taxon>Termitoidae</taxon>
        <taxon>Kalotermitidae</taxon>
        <taxon>Cryptotermitinae</taxon>
        <taxon>Cryptotermes</taxon>
    </lineage>
</organism>
<dbReference type="Gene3D" id="3.30.420.10">
    <property type="entry name" value="Ribonuclease H-like superfamily/Ribonuclease H"/>
    <property type="match status" value="1"/>
</dbReference>
<feature type="domain" description="Integrase catalytic" evidence="2">
    <location>
        <begin position="175"/>
        <end position="264"/>
    </location>
</feature>
<protein>
    <recommendedName>
        <fullName evidence="2">Integrase catalytic domain-containing protein</fullName>
    </recommendedName>
</protein>
<dbReference type="PANTHER" id="PTHR37984">
    <property type="entry name" value="PROTEIN CBG26694"/>
    <property type="match status" value="1"/>
</dbReference>
<evidence type="ECO:0000313" key="3">
    <source>
        <dbReference type="EMBL" id="PNF38241.1"/>
    </source>
</evidence>
<dbReference type="Pfam" id="PF15393">
    <property type="entry name" value="DUF4615"/>
    <property type="match status" value="1"/>
</dbReference>
<dbReference type="STRING" id="105785.A0A2J7RBP8"/>
<dbReference type="InterPro" id="IPR001584">
    <property type="entry name" value="Integrase_cat-core"/>
</dbReference>
<dbReference type="GO" id="GO:0015074">
    <property type="term" value="P:DNA integration"/>
    <property type="evidence" value="ECO:0007669"/>
    <property type="project" value="InterPro"/>
</dbReference>
<comment type="caution">
    <text evidence="3">The sequence shown here is derived from an EMBL/GenBank/DDBJ whole genome shotgun (WGS) entry which is preliminary data.</text>
</comment>
<dbReference type="InterPro" id="IPR050951">
    <property type="entry name" value="Retrovirus_Pol_polyprotein"/>
</dbReference>
<accession>A0A2J7RBP8</accession>
<dbReference type="PROSITE" id="PS50994">
    <property type="entry name" value="INTEGRASE"/>
    <property type="match status" value="1"/>
</dbReference>
<gene>
    <name evidence="3" type="ORF">B7P43_G11811</name>
</gene>
<dbReference type="InParanoid" id="A0A2J7RBP8"/>
<evidence type="ECO:0000256" key="1">
    <source>
        <dbReference type="SAM" id="MobiDB-lite"/>
    </source>
</evidence>
<proteinExistence type="predicted"/>
<dbReference type="AlphaFoldDB" id="A0A2J7RBP8"/>